<evidence type="ECO:0000313" key="2">
    <source>
        <dbReference type="Proteomes" id="UP001054837"/>
    </source>
</evidence>
<protein>
    <submittedName>
        <fullName evidence="1">Uncharacterized protein</fullName>
    </submittedName>
</protein>
<proteinExistence type="predicted"/>
<keyword evidence="2" id="KW-1185">Reference proteome</keyword>
<reference evidence="1 2" key="1">
    <citation type="submission" date="2021-06" db="EMBL/GenBank/DDBJ databases">
        <title>Caerostris darwini draft genome.</title>
        <authorList>
            <person name="Kono N."/>
            <person name="Arakawa K."/>
        </authorList>
    </citation>
    <scope>NUCLEOTIDE SEQUENCE [LARGE SCALE GENOMIC DNA]</scope>
</reference>
<sequence>MPLHYSERIGGISILHLLSKSMCTMQGKRIAVIPKRAKPRFVVLMWHINAAICVTPNTFFHMRMFFAAKNAHPVFPPIDSRASS</sequence>
<gene>
    <name evidence="1" type="ORF">CDAR_33841</name>
</gene>
<dbReference type="Proteomes" id="UP001054837">
    <property type="component" value="Unassembled WGS sequence"/>
</dbReference>
<comment type="caution">
    <text evidence="1">The sequence shown here is derived from an EMBL/GenBank/DDBJ whole genome shotgun (WGS) entry which is preliminary data.</text>
</comment>
<dbReference type="AlphaFoldDB" id="A0AAV4WE50"/>
<evidence type="ECO:0000313" key="1">
    <source>
        <dbReference type="EMBL" id="GIY79893.1"/>
    </source>
</evidence>
<organism evidence="1 2">
    <name type="scientific">Caerostris darwini</name>
    <dbReference type="NCBI Taxonomy" id="1538125"/>
    <lineage>
        <taxon>Eukaryota</taxon>
        <taxon>Metazoa</taxon>
        <taxon>Ecdysozoa</taxon>
        <taxon>Arthropoda</taxon>
        <taxon>Chelicerata</taxon>
        <taxon>Arachnida</taxon>
        <taxon>Araneae</taxon>
        <taxon>Araneomorphae</taxon>
        <taxon>Entelegynae</taxon>
        <taxon>Araneoidea</taxon>
        <taxon>Araneidae</taxon>
        <taxon>Caerostris</taxon>
    </lineage>
</organism>
<dbReference type="EMBL" id="BPLQ01014458">
    <property type="protein sequence ID" value="GIY79893.1"/>
    <property type="molecule type" value="Genomic_DNA"/>
</dbReference>
<name>A0AAV4WE50_9ARAC</name>
<accession>A0AAV4WE50</accession>